<accession>A0A9X0B8H0</accession>
<dbReference type="InterPro" id="IPR000960">
    <property type="entry name" value="Flavin_mOase"/>
</dbReference>
<organism evidence="6 7">
    <name type="scientific">Penicillium cosmopolitanum</name>
    <dbReference type="NCBI Taxonomy" id="1131564"/>
    <lineage>
        <taxon>Eukaryota</taxon>
        <taxon>Fungi</taxon>
        <taxon>Dikarya</taxon>
        <taxon>Ascomycota</taxon>
        <taxon>Pezizomycotina</taxon>
        <taxon>Eurotiomycetes</taxon>
        <taxon>Eurotiomycetidae</taxon>
        <taxon>Eurotiales</taxon>
        <taxon>Aspergillaceae</taxon>
        <taxon>Penicillium</taxon>
    </lineage>
</organism>
<keyword evidence="5" id="KW-0560">Oxidoreductase</keyword>
<evidence type="ECO:0000313" key="6">
    <source>
        <dbReference type="EMBL" id="KAJ5392032.1"/>
    </source>
</evidence>
<dbReference type="GeneID" id="81371139"/>
<reference evidence="6" key="2">
    <citation type="journal article" date="2023" name="IMA Fungus">
        <title>Comparative genomic study of the Penicillium genus elucidates a diverse pangenome and 15 lateral gene transfer events.</title>
        <authorList>
            <person name="Petersen C."/>
            <person name="Sorensen T."/>
            <person name="Nielsen M.R."/>
            <person name="Sondergaard T.E."/>
            <person name="Sorensen J.L."/>
            <person name="Fitzpatrick D.A."/>
            <person name="Frisvad J.C."/>
            <person name="Nielsen K.L."/>
        </authorList>
    </citation>
    <scope>NUCLEOTIDE SEQUENCE</scope>
    <source>
        <strain evidence="6">IBT 29677</strain>
    </source>
</reference>
<dbReference type="PRINTS" id="PR00370">
    <property type="entry name" value="FMOXYGENASE"/>
</dbReference>
<dbReference type="AlphaFoldDB" id="A0A9X0B8H0"/>
<dbReference type="GO" id="GO:0050661">
    <property type="term" value="F:NADP binding"/>
    <property type="evidence" value="ECO:0007669"/>
    <property type="project" value="InterPro"/>
</dbReference>
<dbReference type="PANTHER" id="PTHR42877:SF12">
    <property type="entry name" value="MONOOXYGENASE"/>
    <property type="match status" value="1"/>
</dbReference>
<dbReference type="SUPFAM" id="SSF51905">
    <property type="entry name" value="FAD/NAD(P)-binding domain"/>
    <property type="match status" value="2"/>
</dbReference>
<keyword evidence="7" id="KW-1185">Reference proteome</keyword>
<comment type="caution">
    <text evidence="6">The sequence shown here is derived from an EMBL/GenBank/DDBJ whole genome shotgun (WGS) entry which is preliminary data.</text>
</comment>
<reference evidence="6" key="1">
    <citation type="submission" date="2022-12" db="EMBL/GenBank/DDBJ databases">
        <authorList>
            <person name="Petersen C."/>
        </authorList>
    </citation>
    <scope>NUCLEOTIDE SEQUENCE</scope>
    <source>
        <strain evidence="6">IBT 29677</strain>
    </source>
</reference>
<dbReference type="Proteomes" id="UP001147747">
    <property type="component" value="Unassembled WGS sequence"/>
</dbReference>
<dbReference type="EMBL" id="JAPZBU010000008">
    <property type="protein sequence ID" value="KAJ5392032.1"/>
    <property type="molecule type" value="Genomic_DNA"/>
</dbReference>
<dbReference type="InterPro" id="IPR036188">
    <property type="entry name" value="FAD/NAD-bd_sf"/>
</dbReference>
<evidence type="ECO:0000256" key="1">
    <source>
        <dbReference type="ARBA" id="ARBA00001974"/>
    </source>
</evidence>
<dbReference type="OrthoDB" id="74360at2759"/>
<dbReference type="Pfam" id="PF00743">
    <property type="entry name" value="FMO-like"/>
    <property type="match status" value="1"/>
</dbReference>
<evidence type="ECO:0000256" key="5">
    <source>
        <dbReference type="ARBA" id="ARBA00023002"/>
    </source>
</evidence>
<evidence type="ECO:0000256" key="2">
    <source>
        <dbReference type="ARBA" id="ARBA00010139"/>
    </source>
</evidence>
<protein>
    <recommendedName>
        <fullName evidence="8">FAD/NAD(P)-binding domain-containing protein</fullName>
    </recommendedName>
</protein>
<dbReference type="InterPro" id="IPR020946">
    <property type="entry name" value="Flavin_mOase-like"/>
</dbReference>
<comment type="similarity">
    <text evidence="2">Belongs to the FAD-binding monooxygenase family.</text>
</comment>
<evidence type="ECO:0000313" key="7">
    <source>
        <dbReference type="Proteomes" id="UP001147747"/>
    </source>
</evidence>
<keyword evidence="4" id="KW-0274">FAD</keyword>
<evidence type="ECO:0000256" key="3">
    <source>
        <dbReference type="ARBA" id="ARBA00022630"/>
    </source>
</evidence>
<name>A0A9X0B8H0_9EURO</name>
<dbReference type="InterPro" id="IPR051209">
    <property type="entry name" value="FAD-bind_Monooxygenase_sf"/>
</dbReference>
<dbReference type="RefSeq" id="XP_056487710.1">
    <property type="nucleotide sequence ID" value="XM_056632159.1"/>
</dbReference>
<proteinExistence type="inferred from homology"/>
<dbReference type="Gene3D" id="3.50.50.60">
    <property type="entry name" value="FAD/NAD(P)-binding domain"/>
    <property type="match status" value="2"/>
</dbReference>
<comment type="cofactor">
    <cofactor evidence="1">
        <name>FAD</name>
        <dbReference type="ChEBI" id="CHEBI:57692"/>
    </cofactor>
</comment>
<sequence length="571" mass="64259">MANKGNQNGSASKDSAYTIIEQPLGSTSAVKIITIGAGASGLNMIRTLRNNIPLAENVVYEKNPDIGGTWFENRYPGCQCDIPSHNYQFSWATNPTWSKFYSPAPEIHQYLKDLAMKEGLYDSIKLNHQVEHAEWNEEEGMWHVRVRDLETDALTLDSAHFLLDGSGILNNWKWPDIPGLDKFQGDLVHSANWNDDFVYKDKRVAVIGNGSSGVQIVPAMQPDVETLVHFFRSPTWIAPGGIERMSTSTAGDVISQLKLDGEVFTAAQIENFKNDKELYKRFVKATEEVVNNKFDYLVNSKAIAPVIKESMTKYMHGALKDNEKLIEKLVPDFPFGCRRITPSPAYLAAFHKSNVKVVTDEIKSVYEKGLITTENEKIEVDAIVCATGFDVSFCPRFPIIGRKGNLQDIWTRELPSSYMSMAVPGMPNYFTFLGPNAPIGHGSVLTITELASKYITRIIQKCQEECIKSIVPKQKAVDDLADHIAAFMPRTAWAGSCRSWFKNGEKDGPVTALHPGSRIHWFHMLQRFRGEDFDYTHWTNNSFGYLGNGYSLWEGPGQNSTWYLDEPDRMI</sequence>
<dbReference type="GO" id="GO:0004499">
    <property type="term" value="F:N,N-dimethylaniline monooxygenase activity"/>
    <property type="evidence" value="ECO:0007669"/>
    <property type="project" value="InterPro"/>
</dbReference>
<evidence type="ECO:0008006" key="8">
    <source>
        <dbReference type="Google" id="ProtNLM"/>
    </source>
</evidence>
<dbReference type="GO" id="GO:0050660">
    <property type="term" value="F:flavin adenine dinucleotide binding"/>
    <property type="evidence" value="ECO:0007669"/>
    <property type="project" value="InterPro"/>
</dbReference>
<dbReference type="PANTHER" id="PTHR42877">
    <property type="entry name" value="L-ORNITHINE N(5)-MONOOXYGENASE-RELATED"/>
    <property type="match status" value="1"/>
</dbReference>
<evidence type="ECO:0000256" key="4">
    <source>
        <dbReference type="ARBA" id="ARBA00022827"/>
    </source>
</evidence>
<keyword evidence="3" id="KW-0285">Flavoprotein</keyword>
<gene>
    <name evidence="6" type="ORF">N7509_007522</name>
</gene>